<dbReference type="PANTHER" id="PTHR47380:SF4">
    <property type="entry name" value="OS02G0533000 PROTEIN"/>
    <property type="match status" value="1"/>
</dbReference>
<dbReference type="KEGG" id="scs:Sta7437_0266"/>
<dbReference type="eggNOG" id="COG5360">
    <property type="taxonomic scope" value="Bacteria"/>
</dbReference>
<dbReference type="STRING" id="111780.Sta7437_0266"/>
<feature type="transmembrane region" description="Helical" evidence="1">
    <location>
        <begin position="88"/>
        <end position="117"/>
    </location>
</feature>
<sequence length="431" mass="49198">MTPNPQIVKSVEQLNYRVTVGDVASLAGLDVNLAQQGLLALASDAGGHLQVAESGEIAYLFPRNFRTILRNKYWKLRLQQWWERVWRVLFYIIRISFGIVLIASILLMLVAIAVVIISISSSRDDNDGGGRDSYGGGYFFLPRFWIGPDLFWFFDPDYNYRRRQRRKSTANYQMNFLEAVFSFIFGDGNPNADLEEKRYAAIGQVIRNHGGAVIAEQIAPYLDRVDADEDYMLPVLSRFNGYPEVSPQGEIIYYFPELQVTATERKPQPISAYLKEQLWRFTQASSGQVMLSIGLGTVNLVLALVLGSLLRDGTIAAQLGGVVAFAGSIYWLLLGYGIAFLTIPLIRYFWIQGRNQKIEKRNQVRQQRAEFLLAAQQKLQQKMLFARQFAKQEIISDRDITYTTETDLLDQNLLNSDKIDQEWQKRLESDS</sequence>
<dbReference type="EMBL" id="CP003653">
    <property type="protein sequence ID" value="AFZ33882.1"/>
    <property type="molecule type" value="Genomic_DNA"/>
</dbReference>
<keyword evidence="1" id="KW-0812">Transmembrane</keyword>
<feature type="transmembrane region" description="Helical" evidence="1">
    <location>
        <begin position="329"/>
        <end position="350"/>
    </location>
</feature>
<keyword evidence="1" id="KW-1133">Transmembrane helix</keyword>
<dbReference type="Proteomes" id="UP000010473">
    <property type="component" value="Chromosome"/>
</dbReference>
<evidence type="ECO:0000313" key="3">
    <source>
        <dbReference type="Proteomes" id="UP000010473"/>
    </source>
</evidence>
<gene>
    <name evidence="2" type="ordered locus">Sta7437_0266</name>
</gene>
<evidence type="ECO:0000313" key="2">
    <source>
        <dbReference type="EMBL" id="AFZ33882.1"/>
    </source>
</evidence>
<dbReference type="PATRIC" id="fig|111780.3.peg.277"/>
<feature type="transmembrane region" description="Helical" evidence="1">
    <location>
        <begin position="289"/>
        <end position="309"/>
    </location>
</feature>
<accession>K9XQD7</accession>
<dbReference type="HOGENOM" id="CLU_029821_0_0_3"/>
<proteinExistence type="predicted"/>
<dbReference type="PANTHER" id="PTHR47380">
    <property type="entry name" value="OS02G0533000 PROTEIN"/>
    <property type="match status" value="1"/>
</dbReference>
<dbReference type="AlphaFoldDB" id="K9XQD7"/>
<reference evidence="3" key="1">
    <citation type="journal article" date="2013" name="Proc. Natl. Acad. Sci. U.S.A.">
        <title>Improving the coverage of the cyanobacterial phylum using diversity-driven genome sequencing.</title>
        <authorList>
            <person name="Shih P.M."/>
            <person name="Wu D."/>
            <person name="Latifi A."/>
            <person name="Axen S.D."/>
            <person name="Fewer D.P."/>
            <person name="Talla E."/>
            <person name="Calteau A."/>
            <person name="Cai F."/>
            <person name="Tandeau de Marsac N."/>
            <person name="Rippka R."/>
            <person name="Herdman M."/>
            <person name="Sivonen K."/>
            <person name="Coursin T."/>
            <person name="Laurent T."/>
            <person name="Goodwin L."/>
            <person name="Nolan M."/>
            <person name="Davenport K.W."/>
            <person name="Han C.S."/>
            <person name="Rubin E.M."/>
            <person name="Eisen J.A."/>
            <person name="Woyke T."/>
            <person name="Gugger M."/>
            <person name="Kerfeld C.A."/>
        </authorList>
    </citation>
    <scope>NUCLEOTIDE SEQUENCE [LARGE SCALE GENOMIC DNA]</scope>
    <source>
        <strain evidence="3">ATCC 29371 / PCC 7437</strain>
    </source>
</reference>
<keyword evidence="1" id="KW-0472">Membrane</keyword>
<keyword evidence="3" id="KW-1185">Reference proteome</keyword>
<name>K9XQD7_STAC7</name>
<feature type="transmembrane region" description="Helical" evidence="1">
    <location>
        <begin position="137"/>
        <end position="154"/>
    </location>
</feature>
<dbReference type="OrthoDB" id="5501559at2"/>
<dbReference type="InterPro" id="IPR044200">
    <property type="entry name" value="At5g03900-like"/>
</dbReference>
<protein>
    <submittedName>
        <fullName evidence="2">Uncharacterized protein</fullName>
    </submittedName>
</protein>
<evidence type="ECO:0000256" key="1">
    <source>
        <dbReference type="SAM" id="Phobius"/>
    </source>
</evidence>
<organism evidence="2 3">
    <name type="scientific">Stanieria cyanosphaera (strain ATCC 29371 / PCC 7437)</name>
    <dbReference type="NCBI Taxonomy" id="111780"/>
    <lineage>
        <taxon>Bacteria</taxon>
        <taxon>Bacillati</taxon>
        <taxon>Cyanobacteriota</taxon>
        <taxon>Cyanophyceae</taxon>
        <taxon>Pleurocapsales</taxon>
        <taxon>Dermocarpellaceae</taxon>
        <taxon>Stanieria</taxon>
    </lineage>
</organism>
<dbReference type="RefSeq" id="WP_015191555.1">
    <property type="nucleotide sequence ID" value="NC_019748.1"/>
</dbReference>